<evidence type="ECO:0000256" key="1">
    <source>
        <dbReference type="SAM" id="MobiDB-lite"/>
    </source>
</evidence>
<evidence type="ECO:0000313" key="3">
    <source>
        <dbReference type="Proteomes" id="UP000266723"/>
    </source>
</evidence>
<comment type="caution">
    <text evidence="2">The sequence shown here is derived from an EMBL/GenBank/DDBJ whole genome shotgun (WGS) entry which is preliminary data.</text>
</comment>
<dbReference type="EMBL" id="QGKV02001556">
    <property type="protein sequence ID" value="KAF3516721.1"/>
    <property type="molecule type" value="Genomic_DNA"/>
</dbReference>
<evidence type="ECO:0000313" key="2">
    <source>
        <dbReference type="EMBL" id="KAF3516721.1"/>
    </source>
</evidence>
<accession>A0ABQ7ARH4</accession>
<gene>
    <name evidence="2" type="ORF">DY000_02063999</name>
</gene>
<protein>
    <submittedName>
        <fullName evidence="2">Uncharacterized protein</fullName>
    </submittedName>
</protein>
<reference evidence="2 3" key="1">
    <citation type="journal article" date="2020" name="BMC Genomics">
        <title>Intraspecific diversification of the crop wild relative Brassica cretica Lam. using demographic model selection.</title>
        <authorList>
            <person name="Kioukis A."/>
            <person name="Michalopoulou V.A."/>
            <person name="Briers L."/>
            <person name="Pirintsos S."/>
            <person name="Studholme D.J."/>
            <person name="Pavlidis P."/>
            <person name="Sarris P.F."/>
        </authorList>
    </citation>
    <scope>NUCLEOTIDE SEQUENCE [LARGE SCALE GENOMIC DNA]</scope>
    <source>
        <strain evidence="3">cv. PFS-1207/04</strain>
    </source>
</reference>
<organism evidence="2 3">
    <name type="scientific">Brassica cretica</name>
    <name type="common">Mustard</name>
    <dbReference type="NCBI Taxonomy" id="69181"/>
    <lineage>
        <taxon>Eukaryota</taxon>
        <taxon>Viridiplantae</taxon>
        <taxon>Streptophyta</taxon>
        <taxon>Embryophyta</taxon>
        <taxon>Tracheophyta</taxon>
        <taxon>Spermatophyta</taxon>
        <taxon>Magnoliopsida</taxon>
        <taxon>eudicotyledons</taxon>
        <taxon>Gunneridae</taxon>
        <taxon>Pentapetalae</taxon>
        <taxon>rosids</taxon>
        <taxon>malvids</taxon>
        <taxon>Brassicales</taxon>
        <taxon>Brassicaceae</taxon>
        <taxon>Brassiceae</taxon>
        <taxon>Brassica</taxon>
    </lineage>
</organism>
<keyword evidence="3" id="KW-1185">Reference proteome</keyword>
<sequence>MPASEPFSFRQRGFFLLLFRRLSPNALSELWIGAILQRSVDAGFSLGGVGFLSFAAAGSSSREGEVFSALSSPVLAPEGRGSHSSTLSVLVPEEWLFGSEWMRSRYKVKLSIIGDDDKKRKVESDDALCDNFDGVEPFGGTAGMRQEEDKPTRAAGSEQCR</sequence>
<name>A0ABQ7ARH4_BRACR</name>
<proteinExistence type="predicted"/>
<dbReference type="Proteomes" id="UP000266723">
    <property type="component" value="Unassembled WGS sequence"/>
</dbReference>
<feature type="region of interest" description="Disordered" evidence="1">
    <location>
        <begin position="132"/>
        <end position="161"/>
    </location>
</feature>